<proteinExistence type="predicted"/>
<keyword evidence="3" id="KW-0805">Transcription regulation</keyword>
<evidence type="ECO:0000256" key="1">
    <source>
        <dbReference type="ARBA" id="ARBA00022741"/>
    </source>
</evidence>
<dbReference type="InterPro" id="IPR003593">
    <property type="entry name" value="AAA+_ATPase"/>
</dbReference>
<dbReference type="FunFam" id="3.40.50.300:FF:000006">
    <property type="entry name" value="DNA-binding transcriptional regulator NtrC"/>
    <property type="match status" value="1"/>
</dbReference>
<name>A0A0B0I9J4_9BACI</name>
<dbReference type="eggNOG" id="COG3829">
    <property type="taxonomic scope" value="Bacteria"/>
</dbReference>
<dbReference type="PROSITE" id="PS00676">
    <property type="entry name" value="SIGMA54_INTERACT_2"/>
    <property type="match status" value="1"/>
</dbReference>
<dbReference type="GO" id="GO:0043565">
    <property type="term" value="F:sequence-specific DNA binding"/>
    <property type="evidence" value="ECO:0007669"/>
    <property type="project" value="InterPro"/>
</dbReference>
<dbReference type="EMBL" id="JRJU01000022">
    <property type="protein sequence ID" value="KHF39208.1"/>
    <property type="molecule type" value="Genomic_DNA"/>
</dbReference>
<evidence type="ECO:0000256" key="2">
    <source>
        <dbReference type="ARBA" id="ARBA00022840"/>
    </source>
</evidence>
<dbReference type="SUPFAM" id="SSF55785">
    <property type="entry name" value="PYP-like sensor domain (PAS domain)"/>
    <property type="match status" value="1"/>
</dbReference>
<dbReference type="PANTHER" id="PTHR32071">
    <property type="entry name" value="TRANSCRIPTIONAL REGULATORY PROTEIN"/>
    <property type="match status" value="1"/>
</dbReference>
<evidence type="ECO:0000256" key="5">
    <source>
        <dbReference type="ARBA" id="ARBA00023163"/>
    </source>
</evidence>
<dbReference type="CDD" id="cd00009">
    <property type="entry name" value="AAA"/>
    <property type="match status" value="1"/>
</dbReference>
<dbReference type="Pfam" id="PF25601">
    <property type="entry name" value="AAA_lid_14"/>
    <property type="match status" value="1"/>
</dbReference>
<evidence type="ECO:0000313" key="7">
    <source>
        <dbReference type="EMBL" id="KHF39208.1"/>
    </source>
</evidence>
<dbReference type="Pfam" id="PF00158">
    <property type="entry name" value="Sigma54_activat"/>
    <property type="match status" value="1"/>
</dbReference>
<dbReference type="SUPFAM" id="SSF52540">
    <property type="entry name" value="P-loop containing nucleoside triphosphate hydrolases"/>
    <property type="match status" value="1"/>
</dbReference>
<dbReference type="PRINTS" id="PR01590">
    <property type="entry name" value="HTHFIS"/>
</dbReference>
<dbReference type="SMART" id="SM00382">
    <property type="entry name" value="AAA"/>
    <property type="match status" value="1"/>
</dbReference>
<dbReference type="InterPro" id="IPR002197">
    <property type="entry name" value="HTH_Fis"/>
</dbReference>
<dbReference type="Gene3D" id="3.30.450.20">
    <property type="entry name" value="PAS domain"/>
    <property type="match status" value="1"/>
</dbReference>
<feature type="domain" description="Sigma-54 factor interaction" evidence="6">
    <location>
        <begin position="147"/>
        <end position="375"/>
    </location>
</feature>
<comment type="caution">
    <text evidence="7">The sequence shown here is derived from an EMBL/GenBank/DDBJ whole genome shotgun (WGS) entry which is preliminary data.</text>
</comment>
<keyword evidence="8" id="KW-1185">Reference proteome</keyword>
<evidence type="ECO:0000313" key="8">
    <source>
        <dbReference type="Proteomes" id="UP000030832"/>
    </source>
</evidence>
<dbReference type="Pfam" id="PF02954">
    <property type="entry name" value="HTH_8"/>
    <property type="match status" value="1"/>
</dbReference>
<evidence type="ECO:0000256" key="3">
    <source>
        <dbReference type="ARBA" id="ARBA00023015"/>
    </source>
</evidence>
<gene>
    <name evidence="7" type="ORF">LQ50_16825</name>
</gene>
<dbReference type="InterPro" id="IPR000014">
    <property type="entry name" value="PAS"/>
</dbReference>
<keyword evidence="2" id="KW-0067">ATP-binding</keyword>
<dbReference type="GO" id="GO:0006355">
    <property type="term" value="P:regulation of DNA-templated transcription"/>
    <property type="evidence" value="ECO:0007669"/>
    <property type="project" value="InterPro"/>
</dbReference>
<dbReference type="PROSITE" id="PS00688">
    <property type="entry name" value="SIGMA54_INTERACT_3"/>
    <property type="match status" value="1"/>
</dbReference>
<keyword evidence="4" id="KW-0238">DNA-binding</keyword>
<dbReference type="GO" id="GO:0005524">
    <property type="term" value="F:ATP binding"/>
    <property type="evidence" value="ECO:0007669"/>
    <property type="project" value="UniProtKB-KW"/>
</dbReference>
<dbReference type="InterPro" id="IPR035965">
    <property type="entry name" value="PAS-like_dom_sf"/>
</dbReference>
<dbReference type="PANTHER" id="PTHR32071:SF74">
    <property type="entry name" value="TRANSCRIPTIONAL ACTIVATOR ROCR"/>
    <property type="match status" value="1"/>
</dbReference>
<dbReference type="Gene3D" id="1.10.10.60">
    <property type="entry name" value="Homeodomain-like"/>
    <property type="match status" value="1"/>
</dbReference>
<dbReference type="STRING" id="333138.LQ50_16825"/>
<dbReference type="InterPro" id="IPR058031">
    <property type="entry name" value="AAA_lid_NorR"/>
</dbReference>
<dbReference type="PROSITE" id="PS00675">
    <property type="entry name" value="SIGMA54_INTERACT_1"/>
    <property type="match status" value="1"/>
</dbReference>
<dbReference type="OrthoDB" id="9771372at2"/>
<dbReference type="Proteomes" id="UP000030832">
    <property type="component" value="Unassembled WGS sequence"/>
</dbReference>
<dbReference type="NCBIfam" id="TIGR00229">
    <property type="entry name" value="sensory_box"/>
    <property type="match status" value="1"/>
</dbReference>
<dbReference type="RefSeq" id="WP_034631127.1">
    <property type="nucleotide sequence ID" value="NZ_JRJU01000022.1"/>
</dbReference>
<accession>A0A0B0I9J4</accession>
<dbReference type="InterPro" id="IPR025662">
    <property type="entry name" value="Sigma_54_int_dom_ATP-bd_1"/>
</dbReference>
<dbReference type="InterPro" id="IPR025944">
    <property type="entry name" value="Sigma_54_int_dom_CS"/>
</dbReference>
<dbReference type="Pfam" id="PF13426">
    <property type="entry name" value="PAS_9"/>
    <property type="match status" value="1"/>
</dbReference>
<dbReference type="InterPro" id="IPR025943">
    <property type="entry name" value="Sigma_54_int_dom_ATP-bd_2"/>
</dbReference>
<dbReference type="PROSITE" id="PS50045">
    <property type="entry name" value="SIGMA54_INTERACT_4"/>
    <property type="match status" value="1"/>
</dbReference>
<protein>
    <submittedName>
        <fullName evidence="7">ATPase AAA</fullName>
    </submittedName>
</protein>
<evidence type="ECO:0000256" key="4">
    <source>
        <dbReference type="ARBA" id="ARBA00023125"/>
    </source>
</evidence>
<organism evidence="7 8">
    <name type="scientific">Halalkalibacter okhensis</name>
    <dbReference type="NCBI Taxonomy" id="333138"/>
    <lineage>
        <taxon>Bacteria</taxon>
        <taxon>Bacillati</taxon>
        <taxon>Bacillota</taxon>
        <taxon>Bacilli</taxon>
        <taxon>Bacillales</taxon>
        <taxon>Bacillaceae</taxon>
        <taxon>Halalkalibacter</taxon>
    </lineage>
</organism>
<dbReference type="InterPro" id="IPR027417">
    <property type="entry name" value="P-loop_NTPase"/>
</dbReference>
<sequence>MNKEDRLAQLERLNLIYEQLLNQIDVGIQVVDSKGKTIIYNNKKMQLEWMNSKEVLHKNILDVFTFENEQDSRLLQALEDGKTVKNAKQTYYNKDGKKITTINHTFPITSNHEIIGAVELANDITKYERLKENVLKSGGTRYTFESIIGTSPAIKEVIELSKRAARTSSSILIVGETGTGKEVFAQSIHHASDRSNGPFITQNCAAIPDSLLESLLFGTKKGAFTGAIESPGLFEQAEGGTLLLDEINSLNPALQAKLLRALQEKTIRRVGDTKDKKVDVRIIATMNEDPIEAITNKHLRKDLYYRLSVVSLFIPPLKDRKEDIDLLVTTFIEKYNRLFQMDIQGIDDEVLRAFYQYNWPGNVRELEHIIEGAMNLITDGVASIHFSSLPFHFINKPNVPIKVPENQTSIHYGAIAESNKKLKDLLVEVESTYIQETLLKHKHNVTKTANSLGISRQCLQYRLRKFNLSESN</sequence>
<reference evidence="7 8" key="1">
    <citation type="submission" date="2014-09" db="EMBL/GenBank/DDBJ databases">
        <title>Genome sequencing and annotation of Bacillus Okhensis strain Kh10-101T.</title>
        <authorList>
            <person name="Prakash J.S."/>
        </authorList>
    </citation>
    <scope>NUCLEOTIDE SEQUENCE [LARGE SCALE GENOMIC DNA]</scope>
    <source>
        <strain evidence="8">Kh10-101T</strain>
    </source>
</reference>
<dbReference type="Gene3D" id="1.10.8.60">
    <property type="match status" value="1"/>
</dbReference>
<keyword evidence="1" id="KW-0547">Nucleotide-binding</keyword>
<dbReference type="InterPro" id="IPR009057">
    <property type="entry name" value="Homeodomain-like_sf"/>
</dbReference>
<dbReference type="SUPFAM" id="SSF46689">
    <property type="entry name" value="Homeodomain-like"/>
    <property type="match status" value="1"/>
</dbReference>
<dbReference type="AlphaFoldDB" id="A0A0B0I9J4"/>
<dbReference type="Gene3D" id="3.40.50.300">
    <property type="entry name" value="P-loop containing nucleotide triphosphate hydrolases"/>
    <property type="match status" value="1"/>
</dbReference>
<evidence type="ECO:0000259" key="6">
    <source>
        <dbReference type="PROSITE" id="PS50045"/>
    </source>
</evidence>
<dbReference type="InterPro" id="IPR002078">
    <property type="entry name" value="Sigma_54_int"/>
</dbReference>
<keyword evidence="5" id="KW-0804">Transcription</keyword>